<dbReference type="PIRSF" id="PIRSF006661">
    <property type="entry name" value="PP-lp_UCP006661"/>
    <property type="match status" value="1"/>
</dbReference>
<dbReference type="InterPro" id="IPR052188">
    <property type="entry name" value="Ni-pincer_cofactor_biosynth"/>
</dbReference>
<dbReference type="CDD" id="cd01990">
    <property type="entry name" value="LarE-like"/>
    <property type="match status" value="1"/>
</dbReference>
<protein>
    <submittedName>
        <fullName evidence="3">ATP-dependent sacrificial sulfur transferase LarE</fullName>
    </submittedName>
</protein>
<accession>A0A346B1M2</accession>
<feature type="active site" description="Nucleophile and sulfur donor" evidence="1">
    <location>
        <position position="180"/>
    </location>
</feature>
<dbReference type="InterPro" id="IPR022310">
    <property type="entry name" value="NAD/GMP_synthase"/>
</dbReference>
<evidence type="ECO:0000313" key="3">
    <source>
        <dbReference type="EMBL" id="AXL22015.1"/>
    </source>
</evidence>
<sequence>MANKELLTKYERLRSVVADMGSVVVGFSGGVDSTFLTYVAWDVLGDRALAVTAVSPTLPEGEERAACQLAAQMGVAHVVMPSQEFENEEFVKNQPDRCYICKKIRFTALAALAKESRYRWVADGSNVDDLGDYRPGMKALKEMADVVRSPMVETGMTKGDIRELSKLLGLPTWDKQSAACLASRIPYGVPLSPQRLRQVDQAEAYIAPFVKGSLRVRHHGDVARIEVGRDEIPSVLQHGEEIVQALRGYGFTYVTVDLGGYAMGSLNEGIETREET</sequence>
<evidence type="ECO:0000256" key="1">
    <source>
        <dbReference type="PIRSR" id="PIRSR006661-1"/>
    </source>
</evidence>
<dbReference type="NCBIfam" id="TIGR00268">
    <property type="entry name" value="ATP-dependent sacrificial sulfur transferase LarE"/>
    <property type="match status" value="1"/>
</dbReference>
<dbReference type="OrthoDB" id="9776919at2"/>
<dbReference type="KEGG" id="meg:DKB62_10865"/>
<keyword evidence="4" id="KW-1185">Reference proteome</keyword>
<dbReference type="Proteomes" id="UP000254337">
    <property type="component" value="Chromosome"/>
</dbReference>
<reference evidence="3 4" key="1">
    <citation type="submission" date="2018-05" db="EMBL/GenBank/DDBJ databases">
        <title>Complete genome sequence of Megasphaera sp. AJH120T, isolated from the ceca of a chicken.</title>
        <authorList>
            <person name="Maki J."/>
            <person name="Looft T."/>
        </authorList>
    </citation>
    <scope>NUCLEOTIDE SEQUENCE [LARGE SCALE GENOMIC DNA]</scope>
    <source>
        <strain evidence="3 4">AJH120</strain>
    </source>
</reference>
<dbReference type="InterPro" id="IPR005232">
    <property type="entry name" value="LarE"/>
</dbReference>
<dbReference type="InterPro" id="IPR014729">
    <property type="entry name" value="Rossmann-like_a/b/a_fold"/>
</dbReference>
<dbReference type="GO" id="GO:0016783">
    <property type="term" value="F:sulfurtransferase activity"/>
    <property type="evidence" value="ECO:0007669"/>
    <property type="project" value="InterPro"/>
</dbReference>
<name>A0A346B1M2_9FIRM</name>
<dbReference type="Pfam" id="PF02540">
    <property type="entry name" value="NAD_synthase"/>
    <property type="match status" value="1"/>
</dbReference>
<dbReference type="Gene3D" id="3.40.50.620">
    <property type="entry name" value="HUPs"/>
    <property type="match status" value="1"/>
</dbReference>
<evidence type="ECO:0000259" key="2">
    <source>
        <dbReference type="Pfam" id="PF02540"/>
    </source>
</evidence>
<dbReference type="EMBL" id="CP029462">
    <property type="protein sequence ID" value="AXL22015.1"/>
    <property type="molecule type" value="Genomic_DNA"/>
</dbReference>
<dbReference type="SUPFAM" id="SSF52402">
    <property type="entry name" value="Adenine nucleotide alpha hydrolases-like"/>
    <property type="match status" value="1"/>
</dbReference>
<dbReference type="GO" id="GO:0006163">
    <property type="term" value="P:purine nucleotide metabolic process"/>
    <property type="evidence" value="ECO:0007669"/>
    <property type="project" value="UniProtKB-ARBA"/>
</dbReference>
<dbReference type="PANTHER" id="PTHR43169:SF2">
    <property type="entry name" value="NAD_GMP SYNTHASE DOMAIN-CONTAINING PROTEIN"/>
    <property type="match status" value="1"/>
</dbReference>
<dbReference type="AlphaFoldDB" id="A0A346B1M2"/>
<keyword evidence="3" id="KW-0808">Transferase</keyword>
<proteinExistence type="predicted"/>
<organism evidence="3 4">
    <name type="scientific">Megasphaera stantonii</name>
    <dbReference type="NCBI Taxonomy" id="2144175"/>
    <lineage>
        <taxon>Bacteria</taxon>
        <taxon>Bacillati</taxon>
        <taxon>Bacillota</taxon>
        <taxon>Negativicutes</taxon>
        <taxon>Veillonellales</taxon>
        <taxon>Veillonellaceae</taxon>
        <taxon>Megasphaera</taxon>
    </lineage>
</organism>
<dbReference type="RefSeq" id="WP_107196655.1">
    <property type="nucleotide sequence ID" value="NZ_CP029462.1"/>
</dbReference>
<gene>
    <name evidence="3" type="primary">larE</name>
    <name evidence="3" type="ORF">DKB62_10865</name>
</gene>
<feature type="domain" description="NAD/GMP synthase" evidence="2">
    <location>
        <begin position="16"/>
        <end position="83"/>
    </location>
</feature>
<dbReference type="PANTHER" id="PTHR43169">
    <property type="entry name" value="EXSB FAMILY PROTEIN"/>
    <property type="match status" value="1"/>
</dbReference>
<evidence type="ECO:0000313" key="4">
    <source>
        <dbReference type="Proteomes" id="UP000254337"/>
    </source>
</evidence>